<dbReference type="KEGG" id="cten:18248718"/>
<feature type="domain" description="Nucleoporin Nup133/Nup155-like N-terminal" evidence="6">
    <location>
        <begin position="41"/>
        <end position="454"/>
    </location>
</feature>
<dbReference type="GO" id="GO:0017056">
    <property type="term" value="F:structural constituent of nuclear pore"/>
    <property type="evidence" value="ECO:0007669"/>
    <property type="project" value="InterPro"/>
</dbReference>
<dbReference type="RefSeq" id="XP_006685049.1">
    <property type="nucleotide sequence ID" value="XM_006684986.1"/>
</dbReference>
<dbReference type="InterPro" id="IPR037624">
    <property type="entry name" value="Nup133-like"/>
</dbReference>
<dbReference type="Pfam" id="PF08801">
    <property type="entry name" value="Nucleoporin_N"/>
    <property type="match status" value="1"/>
</dbReference>
<evidence type="ECO:0000256" key="2">
    <source>
        <dbReference type="ARBA" id="ARBA00005569"/>
    </source>
</evidence>
<name>G3B0B7_CANTC</name>
<keyword evidence="8" id="KW-1185">Reference proteome</keyword>
<reference evidence="7 8" key="1">
    <citation type="journal article" date="2011" name="Proc. Natl. Acad. Sci. U.S.A.">
        <title>Comparative genomics of xylose-fermenting fungi for enhanced biofuel production.</title>
        <authorList>
            <person name="Wohlbach D.J."/>
            <person name="Kuo A."/>
            <person name="Sato T.K."/>
            <person name="Potts K.M."/>
            <person name="Salamov A.A."/>
            <person name="LaButti K.M."/>
            <person name="Sun H."/>
            <person name="Clum A."/>
            <person name="Pangilinan J.L."/>
            <person name="Lindquist E.A."/>
            <person name="Lucas S."/>
            <person name="Lapidus A."/>
            <person name="Jin M."/>
            <person name="Gunawan C."/>
            <person name="Balan V."/>
            <person name="Dale B.E."/>
            <person name="Jeffries T.W."/>
            <person name="Zinkel R."/>
            <person name="Barry K.W."/>
            <person name="Grigoriev I.V."/>
            <person name="Gasch A.P."/>
        </authorList>
    </citation>
    <scope>NUCLEOTIDE SEQUENCE [LARGE SCALE GENOMIC DNA]</scope>
    <source>
        <strain evidence="8">ATCC 10573 / BCRC 21748 / CBS 615 / JCM 9827 / NBRC 10315 / NRRL Y-1498 / VKM Y-70</strain>
    </source>
</reference>
<keyword evidence="4" id="KW-0539">Nucleus</keyword>
<dbReference type="InterPro" id="IPR015943">
    <property type="entry name" value="WD40/YVTN_repeat-like_dom_sf"/>
</dbReference>
<dbReference type="HOGENOM" id="CLU_002493_1_0_1"/>
<sequence length="1128" mass="128439">MSTDKRSIFRPRKARKTKKSATPESGDPGFVNTTSQIYELTKTNYYCISRLPALPNVLSRKPDTVLNGYADGTSSYSVVVSKEGIYVWCYKSTDSSPLTIEFPIEDAQGILPLAILTNPSSGSSKDPGIVIINSSSRVLKFFESVQHSPALGLIGNKDLEISLPIESERGEFITLAENVEPAGIIIVTSWKRVLLVNLRDRKNKPALSLVSVIKPASNFLSRFFKRDDINDDIVCTRSGNLNNAGTQQQIVIQEKSGLFHLITVQLSSTSGHPFIDWSLSFTHNMNTYVESNIDGFNKLATQNIQYLDTWRINNISVEDTYLILCLITDQFKKSDNDLNNLVLITAKINKSGVLVYGSHRTNRFDGSIGDIPPKLFVPYPQTTAFILLKNSLILTELDYSYISQKGTVSYYKPRWEDIIKLKDSVDVIGYGYENQSTDSNSALILLTESSGVLRIEKFSQGSTGDSLKPVNLVKSHIEQAIFYSKDSSIDFNLTGKFSQETIDEAVSQIIQEIMGSNSQYLPKFSPTISSLLENKAKLLINLIEYCNANFPLLGEHIKINIIYELEKTQTSQHVWGSVDSGSERAVKLRKLLKEVVLKHEPTLGSSDDGMRRYFNNKTDSINLVFTDFLTASIKADVSADFLLNLITKVLYESIMVNEIKYAQDIASRKSWIFDTDLLLDIEKFFDTNYCNDSIAFTNPIDVRGNISQLCNALHYFINEAIDYMKEESNESLTKYVKWYNKNKVKWIQCLLSNNLGEDAIEMVEKYQNFTSLASIIEEEREKTAEIYGLDSAEYQMMLTKYYVYFERYQYSFASALFDYYIKNDKIQIFLTGFPRYKHLLDQYLESKYDMASNVAWIRKLLDGEYADASRYLLRSAEINGSESQNNQELKYSLAKLSAMASETAGKMDVDSTLFRIETKLILIRIQRSLFQYVNEAVIKSQGDEDLKLKMFLKFVNNALDQSAAQGIFQHTFPDFINNKTLGESVLIDYLTFVRPSSKFNNGFSNAFRVASLLPDEATYKLETKKIWCRLLSITEDWSELNSTSEKTDAFVTRKLKSSVLFKTVLSIHDKEIHILEQMLKEEEPKFNQDNVLLFELDNSFFHKSVGYAKKYNILNWIHSIKTETDLNI</sequence>
<dbReference type="OrthoDB" id="103454at2759"/>
<comment type="subcellular location">
    <subcellularLocation>
        <location evidence="1">Nucleus</location>
    </subcellularLocation>
</comment>
<protein>
    <recommendedName>
        <fullName evidence="6">Nucleoporin Nup133/Nup155-like N-terminal domain-containing protein</fullName>
    </recommendedName>
</protein>
<dbReference type="GO" id="GO:0031080">
    <property type="term" value="C:nuclear pore outer ring"/>
    <property type="evidence" value="ECO:0007669"/>
    <property type="project" value="TreeGrafter"/>
</dbReference>
<dbReference type="Gene3D" id="1.20.58.1380">
    <property type="match status" value="1"/>
</dbReference>
<dbReference type="AlphaFoldDB" id="G3B0B7"/>
<dbReference type="PANTHER" id="PTHR13405:SF11">
    <property type="entry name" value="NUCLEAR PORE COMPLEX PROTEIN NUP133"/>
    <property type="match status" value="1"/>
</dbReference>
<dbReference type="Gene3D" id="2.130.10.10">
    <property type="entry name" value="YVTN repeat-like/Quinoprotein amine dehydrogenase"/>
    <property type="match status" value="1"/>
</dbReference>
<dbReference type="EMBL" id="GL996514">
    <property type="protein sequence ID" value="EGV65363.1"/>
    <property type="molecule type" value="Genomic_DNA"/>
</dbReference>
<feature type="region of interest" description="Disordered" evidence="5">
    <location>
        <begin position="1"/>
        <end position="28"/>
    </location>
</feature>
<proteinExistence type="inferred from homology"/>
<dbReference type="InterPro" id="IPR014908">
    <property type="entry name" value="Nucleoporin_Nup133/Nup155_N"/>
</dbReference>
<dbReference type="eggNOG" id="KOG4121">
    <property type="taxonomic scope" value="Eukaryota"/>
</dbReference>
<dbReference type="GO" id="GO:0016973">
    <property type="term" value="P:poly(A)+ mRNA export from nucleus"/>
    <property type="evidence" value="ECO:0007669"/>
    <property type="project" value="TreeGrafter"/>
</dbReference>
<feature type="compositionally biased region" description="Basic residues" evidence="5">
    <location>
        <begin position="8"/>
        <end position="19"/>
    </location>
</feature>
<dbReference type="PANTHER" id="PTHR13405">
    <property type="entry name" value="NUCLEAR PORE COMPLEX PROTEIN NUP133"/>
    <property type="match status" value="1"/>
</dbReference>
<organism evidence="8">
    <name type="scientific">Candida tenuis (strain ATCC 10573 / BCRC 21748 / CBS 615 / JCM 9827 / NBRC 10315 / NRRL Y-1498 / VKM Y-70)</name>
    <name type="common">Yeast</name>
    <name type="synonym">Yamadazyma tenuis</name>
    <dbReference type="NCBI Taxonomy" id="590646"/>
    <lineage>
        <taxon>Eukaryota</taxon>
        <taxon>Fungi</taxon>
        <taxon>Dikarya</taxon>
        <taxon>Ascomycota</taxon>
        <taxon>Saccharomycotina</taxon>
        <taxon>Pichiomycetes</taxon>
        <taxon>Debaryomycetaceae</taxon>
        <taxon>Yamadazyma</taxon>
    </lineage>
</organism>
<dbReference type="STRING" id="590646.G3B0B7"/>
<comment type="similarity">
    <text evidence="2">Belongs to the nucleoporin Nup133 family.</text>
</comment>
<evidence type="ECO:0000313" key="8">
    <source>
        <dbReference type="Proteomes" id="UP000000707"/>
    </source>
</evidence>
<accession>G3B0B7</accession>
<evidence type="ECO:0000313" key="7">
    <source>
        <dbReference type="EMBL" id="EGV65363.1"/>
    </source>
</evidence>
<evidence type="ECO:0000256" key="3">
    <source>
        <dbReference type="ARBA" id="ARBA00022448"/>
    </source>
</evidence>
<dbReference type="GeneID" id="18248718"/>
<evidence type="ECO:0000256" key="1">
    <source>
        <dbReference type="ARBA" id="ARBA00004123"/>
    </source>
</evidence>
<evidence type="ECO:0000259" key="6">
    <source>
        <dbReference type="Pfam" id="PF08801"/>
    </source>
</evidence>
<gene>
    <name evidence="7" type="ORF">CANTEDRAFT_119662</name>
</gene>
<dbReference type="GO" id="GO:0000972">
    <property type="term" value="P:transcription-dependent tethering of RNA polymerase II gene DNA at nuclear periphery"/>
    <property type="evidence" value="ECO:0007669"/>
    <property type="project" value="TreeGrafter"/>
</dbReference>
<evidence type="ECO:0000256" key="5">
    <source>
        <dbReference type="SAM" id="MobiDB-lite"/>
    </source>
</evidence>
<keyword evidence="3" id="KW-0813">Transport</keyword>
<evidence type="ECO:0000256" key="4">
    <source>
        <dbReference type="ARBA" id="ARBA00023242"/>
    </source>
</evidence>
<dbReference type="Proteomes" id="UP000000707">
    <property type="component" value="Unassembled WGS sequence"/>
</dbReference>
<dbReference type="GO" id="GO:0006606">
    <property type="term" value="P:protein import into nucleus"/>
    <property type="evidence" value="ECO:0007669"/>
    <property type="project" value="TreeGrafter"/>
</dbReference>
<dbReference type="SUPFAM" id="SSF117289">
    <property type="entry name" value="Nucleoporin domain"/>
    <property type="match status" value="1"/>
</dbReference>